<gene>
    <name evidence="2" type="ORF">EYF80_044314</name>
</gene>
<organism evidence="2 3">
    <name type="scientific">Liparis tanakae</name>
    <name type="common">Tanaka's snailfish</name>
    <dbReference type="NCBI Taxonomy" id="230148"/>
    <lineage>
        <taxon>Eukaryota</taxon>
        <taxon>Metazoa</taxon>
        <taxon>Chordata</taxon>
        <taxon>Craniata</taxon>
        <taxon>Vertebrata</taxon>
        <taxon>Euteleostomi</taxon>
        <taxon>Actinopterygii</taxon>
        <taxon>Neopterygii</taxon>
        <taxon>Teleostei</taxon>
        <taxon>Neoteleostei</taxon>
        <taxon>Acanthomorphata</taxon>
        <taxon>Eupercaria</taxon>
        <taxon>Perciformes</taxon>
        <taxon>Cottioidei</taxon>
        <taxon>Cottales</taxon>
        <taxon>Liparidae</taxon>
        <taxon>Liparis</taxon>
    </lineage>
</organism>
<evidence type="ECO:0000256" key="1">
    <source>
        <dbReference type="SAM" id="MobiDB-lite"/>
    </source>
</evidence>
<feature type="compositionally biased region" description="Basic and acidic residues" evidence="1">
    <location>
        <begin position="43"/>
        <end position="75"/>
    </location>
</feature>
<name>A0A4Z2FW83_9TELE</name>
<keyword evidence="3" id="KW-1185">Reference proteome</keyword>
<evidence type="ECO:0000313" key="3">
    <source>
        <dbReference type="Proteomes" id="UP000314294"/>
    </source>
</evidence>
<protein>
    <submittedName>
        <fullName evidence="2">Uncharacterized protein</fullName>
    </submittedName>
</protein>
<comment type="caution">
    <text evidence="2">The sequence shown here is derived from an EMBL/GenBank/DDBJ whole genome shotgun (WGS) entry which is preliminary data.</text>
</comment>
<reference evidence="2 3" key="1">
    <citation type="submission" date="2019-03" db="EMBL/GenBank/DDBJ databases">
        <title>First draft genome of Liparis tanakae, snailfish: a comprehensive survey of snailfish specific genes.</title>
        <authorList>
            <person name="Kim W."/>
            <person name="Song I."/>
            <person name="Jeong J.-H."/>
            <person name="Kim D."/>
            <person name="Kim S."/>
            <person name="Ryu S."/>
            <person name="Song J.Y."/>
            <person name="Lee S.K."/>
        </authorList>
    </citation>
    <scope>NUCLEOTIDE SEQUENCE [LARGE SCALE GENOMIC DNA]</scope>
    <source>
        <tissue evidence="2">Muscle</tissue>
    </source>
</reference>
<feature type="region of interest" description="Disordered" evidence="1">
    <location>
        <begin position="1"/>
        <end position="95"/>
    </location>
</feature>
<sequence>MKDGSASLCVTGEPPTISGDEGTEATAARRGGEHASAPLPVSRRCDTFRRREEEAQSWRNVLGREQRTSLEKRYGSDASHSKYPQSITPTTTEWN</sequence>
<proteinExistence type="predicted"/>
<accession>A0A4Z2FW83</accession>
<feature type="compositionally biased region" description="Polar residues" evidence="1">
    <location>
        <begin position="82"/>
        <end position="95"/>
    </location>
</feature>
<dbReference type="Proteomes" id="UP000314294">
    <property type="component" value="Unassembled WGS sequence"/>
</dbReference>
<dbReference type="AlphaFoldDB" id="A0A4Z2FW83"/>
<dbReference type="EMBL" id="SRLO01000844">
    <property type="protein sequence ID" value="TNN45497.1"/>
    <property type="molecule type" value="Genomic_DNA"/>
</dbReference>
<evidence type="ECO:0000313" key="2">
    <source>
        <dbReference type="EMBL" id="TNN45497.1"/>
    </source>
</evidence>